<accession>A0A5C3KTA6</accession>
<evidence type="ECO:0000313" key="3">
    <source>
        <dbReference type="Proteomes" id="UP000307440"/>
    </source>
</evidence>
<feature type="region of interest" description="Disordered" evidence="1">
    <location>
        <begin position="1"/>
        <end position="46"/>
    </location>
</feature>
<name>A0A5C3KTA6_COPMA</name>
<dbReference type="EMBL" id="ML210213">
    <property type="protein sequence ID" value="TFK23742.1"/>
    <property type="molecule type" value="Genomic_DNA"/>
</dbReference>
<reference evidence="2 3" key="1">
    <citation type="journal article" date="2019" name="Nat. Ecol. Evol.">
        <title>Megaphylogeny resolves global patterns of mushroom evolution.</title>
        <authorList>
            <person name="Varga T."/>
            <person name="Krizsan K."/>
            <person name="Foldi C."/>
            <person name="Dima B."/>
            <person name="Sanchez-Garcia M."/>
            <person name="Sanchez-Ramirez S."/>
            <person name="Szollosi G.J."/>
            <person name="Szarkandi J.G."/>
            <person name="Papp V."/>
            <person name="Albert L."/>
            <person name="Andreopoulos W."/>
            <person name="Angelini C."/>
            <person name="Antonin V."/>
            <person name="Barry K.W."/>
            <person name="Bougher N.L."/>
            <person name="Buchanan P."/>
            <person name="Buyck B."/>
            <person name="Bense V."/>
            <person name="Catcheside P."/>
            <person name="Chovatia M."/>
            <person name="Cooper J."/>
            <person name="Damon W."/>
            <person name="Desjardin D."/>
            <person name="Finy P."/>
            <person name="Geml J."/>
            <person name="Haridas S."/>
            <person name="Hughes K."/>
            <person name="Justo A."/>
            <person name="Karasinski D."/>
            <person name="Kautmanova I."/>
            <person name="Kiss B."/>
            <person name="Kocsube S."/>
            <person name="Kotiranta H."/>
            <person name="LaButti K.M."/>
            <person name="Lechner B.E."/>
            <person name="Liimatainen K."/>
            <person name="Lipzen A."/>
            <person name="Lukacs Z."/>
            <person name="Mihaltcheva S."/>
            <person name="Morgado L.N."/>
            <person name="Niskanen T."/>
            <person name="Noordeloos M.E."/>
            <person name="Ohm R.A."/>
            <person name="Ortiz-Santana B."/>
            <person name="Ovrebo C."/>
            <person name="Racz N."/>
            <person name="Riley R."/>
            <person name="Savchenko A."/>
            <person name="Shiryaev A."/>
            <person name="Soop K."/>
            <person name="Spirin V."/>
            <person name="Szebenyi C."/>
            <person name="Tomsovsky M."/>
            <person name="Tulloss R.E."/>
            <person name="Uehling J."/>
            <person name="Grigoriev I.V."/>
            <person name="Vagvolgyi C."/>
            <person name="Papp T."/>
            <person name="Martin F.M."/>
            <person name="Miettinen O."/>
            <person name="Hibbett D.S."/>
            <person name="Nagy L.G."/>
        </authorList>
    </citation>
    <scope>NUCLEOTIDE SEQUENCE [LARGE SCALE GENOMIC DNA]</scope>
    <source>
        <strain evidence="2 3">CBS 121175</strain>
    </source>
</reference>
<sequence>MPRGFSQRQGAAHRLPEPNNNLDGEANNRRYPNTKTEHLEPKASIVPGSGSLSLEIPTTTLLATDDMASIVELDANQAQMNITDLEEAIRGLKLSYIALEMENRELKAQLAQYQCESKKSKNSTGDRSSKKVRSQNDYTQLCRRLVICYDMMLNQDAFLKPKPSLEGSVRAKNHPDRYKTPERRQMGQTDELYEVMPAAMHTLLATSPEFKTNVMTTFHEVRRSILTAFRAKIAYRAFPFLNPPPGIYDSIKGPERGENIAFRDFIHPFPKANNPSQLSLYRPCMFPKRRMQGAKMFLRCDWFAWTLRGMAFGPTSMPDTQNPSSGGTIASNSAGHIWGLSELTPGFIGLAVVATIFCHSSDIKFAEVGGESGINYCVIFSFIKQYVTEKLEDPASGMKETVEYLSSIVFKNAKNKSSGSDEVEQVIADGLADLNLLGGELYGIDK</sequence>
<dbReference type="Pfam" id="PF20414">
    <property type="entry name" value="DUF6698"/>
    <property type="match status" value="1"/>
</dbReference>
<dbReference type="STRING" id="230819.A0A5C3KTA6"/>
<gene>
    <name evidence="2" type="ORF">FA15DRAFT_694885</name>
</gene>
<dbReference type="InterPro" id="IPR046521">
    <property type="entry name" value="DUF6698"/>
</dbReference>
<dbReference type="Proteomes" id="UP000307440">
    <property type="component" value="Unassembled WGS sequence"/>
</dbReference>
<organism evidence="2 3">
    <name type="scientific">Coprinopsis marcescibilis</name>
    <name type="common">Agaric fungus</name>
    <name type="synonym">Psathyrella marcescibilis</name>
    <dbReference type="NCBI Taxonomy" id="230819"/>
    <lineage>
        <taxon>Eukaryota</taxon>
        <taxon>Fungi</taxon>
        <taxon>Dikarya</taxon>
        <taxon>Basidiomycota</taxon>
        <taxon>Agaricomycotina</taxon>
        <taxon>Agaricomycetes</taxon>
        <taxon>Agaricomycetidae</taxon>
        <taxon>Agaricales</taxon>
        <taxon>Agaricineae</taxon>
        <taxon>Psathyrellaceae</taxon>
        <taxon>Coprinopsis</taxon>
    </lineage>
</organism>
<protein>
    <submittedName>
        <fullName evidence="2">Uncharacterized protein</fullName>
    </submittedName>
</protein>
<proteinExistence type="predicted"/>
<evidence type="ECO:0000313" key="2">
    <source>
        <dbReference type="EMBL" id="TFK23742.1"/>
    </source>
</evidence>
<dbReference type="AlphaFoldDB" id="A0A5C3KTA6"/>
<evidence type="ECO:0000256" key="1">
    <source>
        <dbReference type="SAM" id="MobiDB-lite"/>
    </source>
</evidence>
<feature type="region of interest" description="Disordered" evidence="1">
    <location>
        <begin position="115"/>
        <end position="135"/>
    </location>
</feature>
<keyword evidence="3" id="KW-1185">Reference proteome</keyword>
<dbReference type="OrthoDB" id="3231188at2759"/>